<dbReference type="GO" id="GO:0003677">
    <property type="term" value="F:DNA binding"/>
    <property type="evidence" value="ECO:0007669"/>
    <property type="project" value="InterPro"/>
</dbReference>
<proteinExistence type="predicted"/>
<dbReference type="RefSeq" id="WP_215870997.1">
    <property type="nucleotide sequence ID" value="NZ_JAAXYO010000180.1"/>
</dbReference>
<dbReference type="Gene3D" id="3.40.50.10110">
    <property type="entry name" value="DNA polymerase III subunit chi"/>
    <property type="match status" value="1"/>
</dbReference>
<name>A0AAE2YS19_9PROT</name>
<dbReference type="SUPFAM" id="SSF102400">
    <property type="entry name" value="DNA polymerase III chi subunit"/>
    <property type="match status" value="1"/>
</dbReference>
<dbReference type="AlphaFoldDB" id="A0AAE2YS19"/>
<dbReference type="InterPro" id="IPR007459">
    <property type="entry name" value="DNA_pol3_chi"/>
</dbReference>
<dbReference type="Pfam" id="PF04364">
    <property type="entry name" value="DNA_pol3_chi"/>
    <property type="match status" value="1"/>
</dbReference>
<protein>
    <submittedName>
        <fullName evidence="1">DNA polymerase III subunit chi</fullName>
    </submittedName>
</protein>
<dbReference type="GO" id="GO:0032298">
    <property type="term" value="P:positive regulation of DNA-templated DNA replication initiation"/>
    <property type="evidence" value="ECO:0007669"/>
    <property type="project" value="TreeGrafter"/>
</dbReference>
<organism evidence="1 2">
    <name type="scientific">Igneacidithiobacillus copahuensis</name>
    <dbReference type="NCBI Taxonomy" id="2724909"/>
    <lineage>
        <taxon>Bacteria</taxon>
        <taxon>Pseudomonadati</taxon>
        <taxon>Pseudomonadota</taxon>
        <taxon>Acidithiobacillia</taxon>
        <taxon>Acidithiobacillales</taxon>
        <taxon>Acidithiobacillaceae</taxon>
        <taxon>Igneacidithiobacillus</taxon>
    </lineage>
</organism>
<keyword evidence="2" id="KW-1185">Reference proteome</keyword>
<dbReference type="EMBL" id="JAAXYO010000180">
    <property type="protein sequence ID" value="MBU2789026.1"/>
    <property type="molecule type" value="Genomic_DNA"/>
</dbReference>
<dbReference type="GO" id="GO:0003887">
    <property type="term" value="F:DNA-directed DNA polymerase activity"/>
    <property type="evidence" value="ECO:0007669"/>
    <property type="project" value="InterPro"/>
</dbReference>
<evidence type="ECO:0000313" key="1">
    <source>
        <dbReference type="EMBL" id="MBU2789026.1"/>
    </source>
</evidence>
<sequence>MTGTANFYQLPVVPLTLVESRRAICRVIAKAWQVLGKVDVLAADAEVLGVYDDLLWTFHAGVFLPHGQAANEPVYLFADSQQGRSDAHALVLLEWPRELPTLDSTRRLIDFIPGAEEERAAARARYRQCKRAGFSIQLFPLEV</sequence>
<comment type="caution">
    <text evidence="1">The sequence shown here is derived from an EMBL/GenBank/DDBJ whole genome shotgun (WGS) entry which is preliminary data.</text>
</comment>
<dbReference type="PANTHER" id="PTHR38767:SF1">
    <property type="entry name" value="DNA POLYMERASE III SUBUNIT CHI"/>
    <property type="match status" value="1"/>
</dbReference>
<gene>
    <name evidence="1" type="ORF">HFQ13_12570</name>
</gene>
<reference evidence="1" key="1">
    <citation type="journal article" date="2021" name="ISME J.">
        <title>Genomic evolution of the class Acidithiobacillia: deep-branching Proteobacteria living in extreme acidic conditions.</title>
        <authorList>
            <person name="Moya-Beltran A."/>
            <person name="Beard S."/>
            <person name="Rojas-Villalobos C."/>
            <person name="Issotta F."/>
            <person name="Gallardo Y."/>
            <person name="Ulloa R."/>
            <person name="Giaveno A."/>
            <person name="Degli Esposti M."/>
            <person name="Johnson D.B."/>
            <person name="Quatrini R."/>
        </authorList>
    </citation>
    <scope>NUCLEOTIDE SEQUENCE</scope>
    <source>
        <strain evidence="1">VAN18-1</strain>
    </source>
</reference>
<dbReference type="Proteomes" id="UP001197378">
    <property type="component" value="Unassembled WGS sequence"/>
</dbReference>
<dbReference type="GO" id="GO:0006260">
    <property type="term" value="P:DNA replication"/>
    <property type="evidence" value="ECO:0007669"/>
    <property type="project" value="InterPro"/>
</dbReference>
<accession>A0AAE2YS19</accession>
<dbReference type="PANTHER" id="PTHR38767">
    <property type="entry name" value="DNA POLYMERASE III SUBUNIT CHI"/>
    <property type="match status" value="1"/>
</dbReference>
<dbReference type="InterPro" id="IPR036768">
    <property type="entry name" value="PolIII_chi_sf"/>
</dbReference>
<evidence type="ECO:0000313" key="2">
    <source>
        <dbReference type="Proteomes" id="UP001197378"/>
    </source>
</evidence>